<evidence type="ECO:0000313" key="3">
    <source>
        <dbReference type="EMBL" id="NEY90752.1"/>
    </source>
</evidence>
<dbReference type="PANTHER" id="PTHR36582">
    <property type="entry name" value="ANTITOXIN PARD"/>
    <property type="match status" value="1"/>
</dbReference>
<dbReference type="NCBIfam" id="TIGR02606">
    <property type="entry name" value="antidote_CC2985"/>
    <property type="match status" value="1"/>
</dbReference>
<comment type="caution">
    <text evidence="3">The sequence shown here is derived from an EMBL/GenBank/DDBJ whole genome shotgun (WGS) entry which is preliminary data.</text>
</comment>
<dbReference type="InterPro" id="IPR022789">
    <property type="entry name" value="ParD"/>
</dbReference>
<keyword evidence="4" id="KW-1185">Reference proteome</keyword>
<dbReference type="InterPro" id="IPR010985">
    <property type="entry name" value="Ribbon_hlx_hlx"/>
</dbReference>
<dbReference type="Gene3D" id="6.10.10.120">
    <property type="entry name" value="Antitoxin ParD1-like"/>
    <property type="match status" value="1"/>
</dbReference>
<dbReference type="PANTHER" id="PTHR36582:SF2">
    <property type="entry name" value="ANTITOXIN PARD"/>
    <property type="match status" value="1"/>
</dbReference>
<dbReference type="Pfam" id="PF03693">
    <property type="entry name" value="ParD_antitoxin"/>
    <property type="match status" value="1"/>
</dbReference>
<dbReference type="InterPro" id="IPR038296">
    <property type="entry name" value="ParD_sf"/>
</dbReference>
<organism evidence="3 4">
    <name type="scientific">Tabrizicola oligotrophica</name>
    <dbReference type="NCBI Taxonomy" id="2710650"/>
    <lineage>
        <taxon>Bacteria</taxon>
        <taxon>Pseudomonadati</taxon>
        <taxon>Pseudomonadota</taxon>
        <taxon>Alphaproteobacteria</taxon>
        <taxon>Rhodobacterales</taxon>
        <taxon>Paracoccaceae</taxon>
        <taxon>Tabrizicola</taxon>
    </lineage>
</organism>
<protein>
    <submittedName>
        <fullName evidence="3">Type II toxin-antitoxin system ParD family antitoxin</fullName>
    </submittedName>
</protein>
<dbReference type="AlphaFoldDB" id="A0A6M0QW81"/>
<accession>A0A6M0QW81</accession>
<dbReference type="EMBL" id="JAAIVJ010000005">
    <property type="protein sequence ID" value="NEY90752.1"/>
    <property type="molecule type" value="Genomic_DNA"/>
</dbReference>
<evidence type="ECO:0000313" key="4">
    <source>
        <dbReference type="Proteomes" id="UP000477782"/>
    </source>
</evidence>
<name>A0A6M0QW81_9RHOB</name>
<dbReference type="GO" id="GO:0006355">
    <property type="term" value="P:regulation of DNA-templated transcription"/>
    <property type="evidence" value="ECO:0007669"/>
    <property type="project" value="InterPro"/>
</dbReference>
<comment type="similarity">
    <text evidence="1">Belongs to the ParD antitoxin family.</text>
</comment>
<evidence type="ECO:0000256" key="1">
    <source>
        <dbReference type="ARBA" id="ARBA00008580"/>
    </source>
</evidence>
<sequence>MTKTTSIALGEHFTSFLSEQVASGRYGSASEVVRAGLRLLEEREAALAELRAEIAKGEASGIAEGFDIDEWLAEKRREHAV</sequence>
<gene>
    <name evidence="3" type="ORF">G4Z14_10630</name>
</gene>
<evidence type="ECO:0000256" key="2">
    <source>
        <dbReference type="ARBA" id="ARBA00022649"/>
    </source>
</evidence>
<keyword evidence="2" id="KW-1277">Toxin-antitoxin system</keyword>
<dbReference type="Proteomes" id="UP000477782">
    <property type="component" value="Unassembled WGS sequence"/>
</dbReference>
<proteinExistence type="inferred from homology"/>
<dbReference type="SUPFAM" id="SSF47598">
    <property type="entry name" value="Ribbon-helix-helix"/>
    <property type="match status" value="1"/>
</dbReference>
<dbReference type="RefSeq" id="WP_164625517.1">
    <property type="nucleotide sequence ID" value="NZ_JAAIVJ010000005.1"/>
</dbReference>
<reference evidence="3 4" key="1">
    <citation type="submission" date="2020-02" db="EMBL/GenBank/DDBJ databases">
        <authorList>
            <person name="Chen W.-M."/>
        </authorList>
    </citation>
    <scope>NUCLEOTIDE SEQUENCE [LARGE SCALE GENOMIC DNA]</scope>
    <source>
        <strain evidence="3 4">KMS-5</strain>
    </source>
</reference>